<dbReference type="InterPro" id="IPR027474">
    <property type="entry name" value="L-asparaginase_N"/>
</dbReference>
<keyword evidence="2" id="KW-0378">Hydrolase</keyword>
<gene>
    <name evidence="6" type="primary">ansA</name>
    <name evidence="6" type="ORF">Ari01nite_47060</name>
</gene>
<dbReference type="SMART" id="SM00870">
    <property type="entry name" value="Asparaginase"/>
    <property type="match status" value="1"/>
</dbReference>
<dbReference type="Gene3D" id="3.40.50.40">
    <property type="match status" value="1"/>
</dbReference>
<accession>A0A919K5Z4</accession>
<evidence type="ECO:0000256" key="2">
    <source>
        <dbReference type="ARBA" id="ARBA00022801"/>
    </source>
</evidence>
<feature type="active site" description="O-isoaspartyl threonine intermediate" evidence="3">
    <location>
        <position position="13"/>
    </location>
</feature>
<dbReference type="GO" id="GO:0006528">
    <property type="term" value="P:asparagine metabolic process"/>
    <property type="evidence" value="ECO:0007669"/>
    <property type="project" value="InterPro"/>
</dbReference>
<name>A0A919K5Z4_9ACTN</name>
<dbReference type="SFLD" id="SFLDS00057">
    <property type="entry name" value="Glutaminase/Asparaginase"/>
    <property type="match status" value="1"/>
</dbReference>
<dbReference type="InterPro" id="IPR004550">
    <property type="entry name" value="AsnASE_II"/>
</dbReference>
<dbReference type="InterPro" id="IPR037152">
    <property type="entry name" value="L-asparaginase_N_sf"/>
</dbReference>
<organism evidence="6 7">
    <name type="scientific">Paractinoplanes rishiriensis</name>
    <dbReference type="NCBI Taxonomy" id="1050105"/>
    <lineage>
        <taxon>Bacteria</taxon>
        <taxon>Bacillati</taxon>
        <taxon>Actinomycetota</taxon>
        <taxon>Actinomycetes</taxon>
        <taxon>Micromonosporales</taxon>
        <taxon>Micromonosporaceae</taxon>
        <taxon>Paractinoplanes</taxon>
    </lineage>
</organism>
<dbReference type="Gene3D" id="3.40.50.1170">
    <property type="entry name" value="L-asparaginase, N-terminal domain"/>
    <property type="match status" value="1"/>
</dbReference>
<reference evidence="6" key="1">
    <citation type="submission" date="2021-01" db="EMBL/GenBank/DDBJ databases">
        <title>Whole genome shotgun sequence of Actinoplanes rishiriensis NBRC 108556.</title>
        <authorList>
            <person name="Komaki H."/>
            <person name="Tamura T."/>
        </authorList>
    </citation>
    <scope>NUCLEOTIDE SEQUENCE</scope>
    <source>
        <strain evidence="6">NBRC 108556</strain>
    </source>
</reference>
<dbReference type="Pfam" id="PF17763">
    <property type="entry name" value="Asparaginase_C"/>
    <property type="match status" value="1"/>
</dbReference>
<protein>
    <submittedName>
        <fullName evidence="6">L-asparaginase</fullName>
    </submittedName>
</protein>
<dbReference type="PIRSF" id="PIRSF500176">
    <property type="entry name" value="L_ASNase"/>
    <property type="match status" value="1"/>
</dbReference>
<evidence type="ECO:0000313" key="7">
    <source>
        <dbReference type="Proteomes" id="UP000636960"/>
    </source>
</evidence>
<dbReference type="Pfam" id="PF00710">
    <property type="entry name" value="Asparaginase"/>
    <property type="match status" value="1"/>
</dbReference>
<dbReference type="EMBL" id="BOMV01000055">
    <property type="protein sequence ID" value="GIE97241.1"/>
    <property type="molecule type" value="Genomic_DNA"/>
</dbReference>
<evidence type="ECO:0000259" key="5">
    <source>
        <dbReference type="Pfam" id="PF17763"/>
    </source>
</evidence>
<dbReference type="FunFam" id="3.40.50.1170:FF:000001">
    <property type="entry name" value="L-asparaginase 2"/>
    <property type="match status" value="1"/>
</dbReference>
<feature type="domain" description="Asparaginase/glutaminase C-terminal" evidence="5">
    <location>
        <begin position="204"/>
        <end position="318"/>
    </location>
</feature>
<dbReference type="PANTHER" id="PTHR11707">
    <property type="entry name" value="L-ASPARAGINASE"/>
    <property type="match status" value="1"/>
</dbReference>
<dbReference type="SUPFAM" id="SSF53774">
    <property type="entry name" value="Glutaminase/Asparaginase"/>
    <property type="match status" value="1"/>
</dbReference>
<dbReference type="AlphaFoldDB" id="A0A919K5Z4"/>
<dbReference type="InterPro" id="IPR027473">
    <property type="entry name" value="L-asparaginase_C"/>
</dbReference>
<comment type="caution">
    <text evidence="6">The sequence shown here is derived from an EMBL/GenBank/DDBJ whole genome shotgun (WGS) entry which is preliminary data.</text>
</comment>
<evidence type="ECO:0000259" key="4">
    <source>
        <dbReference type="Pfam" id="PF00710"/>
    </source>
</evidence>
<keyword evidence="7" id="KW-1185">Reference proteome</keyword>
<dbReference type="InterPro" id="IPR006034">
    <property type="entry name" value="Asparaginase/glutaminase-like"/>
</dbReference>
<dbReference type="InterPro" id="IPR036152">
    <property type="entry name" value="Asp/glu_Ase-like_sf"/>
</dbReference>
<evidence type="ECO:0000313" key="6">
    <source>
        <dbReference type="EMBL" id="GIE97241.1"/>
    </source>
</evidence>
<comment type="similarity">
    <text evidence="1">Belongs to the asparaginase 1 family.</text>
</comment>
<dbReference type="PRINTS" id="PR00139">
    <property type="entry name" value="ASNGLNASE"/>
</dbReference>
<sequence>MSARVLLVGLGGTIATAAADGMPSLTAQQLVSAVPGLDATGIELDVRDLRNLPGASLGFDDLAELVRLIRAASVTGVVVTQGTDTIEETAYLLDLLHDGAQPVVVTGAMRNASLAGADGPANILAAVRVAASPQARDLGCLVVMADEIHAAARVRKTHATSLGAFTSANGGPLGYVSEGTVRIVQRPVRREAGRGLPEGGTAPRVGLIVATLGDDGSSLPVLAEGLDGLVVAGFGVGHVPATWVEHLAAVARRIPVVLASRTGAGFVATATYGFAGSERDLISNGLLAAGGLDAYKARLLLLILLWHGVGRAEITEAFGRT</sequence>
<evidence type="ECO:0000256" key="1">
    <source>
        <dbReference type="ARBA" id="ARBA00010518"/>
    </source>
</evidence>
<dbReference type="GO" id="GO:0004067">
    <property type="term" value="F:asparaginase activity"/>
    <property type="evidence" value="ECO:0007669"/>
    <property type="project" value="UniProtKB-UniRule"/>
</dbReference>
<dbReference type="CDD" id="cd08964">
    <property type="entry name" value="L-asparaginase_II"/>
    <property type="match status" value="1"/>
</dbReference>
<dbReference type="InterPro" id="IPR040919">
    <property type="entry name" value="Asparaginase_C"/>
</dbReference>
<evidence type="ECO:0000256" key="3">
    <source>
        <dbReference type="PIRSR" id="PIRSR001220-1"/>
    </source>
</evidence>
<dbReference type="Proteomes" id="UP000636960">
    <property type="component" value="Unassembled WGS sequence"/>
</dbReference>
<proteinExistence type="inferred from homology"/>
<dbReference type="PIRSF" id="PIRSF001220">
    <property type="entry name" value="L-ASNase_gatD"/>
    <property type="match status" value="1"/>
</dbReference>
<feature type="domain" description="L-asparaginase N-terminal" evidence="4">
    <location>
        <begin position="4"/>
        <end position="188"/>
    </location>
</feature>
<dbReference type="PROSITE" id="PS51732">
    <property type="entry name" value="ASN_GLN_ASE_3"/>
    <property type="match status" value="1"/>
</dbReference>
<dbReference type="PANTHER" id="PTHR11707:SF28">
    <property type="entry name" value="60 KDA LYSOPHOSPHOLIPASE"/>
    <property type="match status" value="1"/>
</dbReference>